<name>A0AAD4YVL2_PRUDU</name>
<organism evidence="1 2">
    <name type="scientific">Prunus dulcis</name>
    <name type="common">Almond</name>
    <name type="synonym">Amygdalus dulcis</name>
    <dbReference type="NCBI Taxonomy" id="3755"/>
    <lineage>
        <taxon>Eukaryota</taxon>
        <taxon>Viridiplantae</taxon>
        <taxon>Streptophyta</taxon>
        <taxon>Embryophyta</taxon>
        <taxon>Tracheophyta</taxon>
        <taxon>Spermatophyta</taxon>
        <taxon>Magnoliopsida</taxon>
        <taxon>eudicotyledons</taxon>
        <taxon>Gunneridae</taxon>
        <taxon>Pentapetalae</taxon>
        <taxon>rosids</taxon>
        <taxon>fabids</taxon>
        <taxon>Rosales</taxon>
        <taxon>Rosaceae</taxon>
        <taxon>Amygdaloideae</taxon>
        <taxon>Amygdaleae</taxon>
        <taxon>Prunus</taxon>
    </lineage>
</organism>
<comment type="caution">
    <text evidence="1">The sequence shown here is derived from an EMBL/GenBank/DDBJ whole genome shotgun (WGS) entry which is preliminary data.</text>
</comment>
<evidence type="ECO:0000313" key="2">
    <source>
        <dbReference type="Proteomes" id="UP001054821"/>
    </source>
</evidence>
<sequence>MSTNSYRRALRNGSGCYTYYENKTSDLRMMISELKSSLAEKDSKISSSTADLASRKDAYFRLSYDKLLARFCAYHKSAEKSNNKMLCSDLLPMQTEQVNAVNLEGAEELAAEEAVAEEDGAEEDAAD</sequence>
<dbReference type="AlphaFoldDB" id="A0AAD4YVL2"/>
<dbReference type="EMBL" id="JAJFAZ020000006">
    <property type="protein sequence ID" value="KAI5324052.1"/>
    <property type="molecule type" value="Genomic_DNA"/>
</dbReference>
<keyword evidence="2" id="KW-1185">Reference proteome</keyword>
<protein>
    <submittedName>
        <fullName evidence="1">Uncharacterized protein</fullName>
    </submittedName>
</protein>
<evidence type="ECO:0000313" key="1">
    <source>
        <dbReference type="EMBL" id="KAI5324052.1"/>
    </source>
</evidence>
<accession>A0AAD4YVL2</accession>
<gene>
    <name evidence="1" type="ORF">L3X38_033125</name>
</gene>
<dbReference type="Proteomes" id="UP001054821">
    <property type="component" value="Chromosome 6"/>
</dbReference>
<proteinExistence type="predicted"/>
<reference evidence="1 2" key="1">
    <citation type="journal article" date="2022" name="G3 (Bethesda)">
        <title>Whole-genome sequence and methylome profiling of the almond [Prunus dulcis (Mill.) D.A. Webb] cultivar 'Nonpareil'.</title>
        <authorList>
            <person name="D'Amico-Willman K.M."/>
            <person name="Ouma W.Z."/>
            <person name="Meulia T."/>
            <person name="Sideli G.M."/>
            <person name="Gradziel T.M."/>
            <person name="Fresnedo-Ramirez J."/>
        </authorList>
    </citation>
    <scope>NUCLEOTIDE SEQUENCE [LARGE SCALE GENOMIC DNA]</scope>
    <source>
        <strain evidence="1">Clone GOH B32 T37-40</strain>
    </source>
</reference>